<reference evidence="13" key="1">
    <citation type="journal article" date="2014" name="Genome Announc.">
        <title>Genome sequence and annotation of Acremonium chrysogenum, producer of the beta-lactam antibiotic cephalosporin C.</title>
        <authorList>
            <person name="Terfehr D."/>
            <person name="Dahlmann T.A."/>
            <person name="Specht T."/>
            <person name="Zadra I."/>
            <person name="Kuernsteiner H."/>
            <person name="Kueck U."/>
        </authorList>
    </citation>
    <scope>NUCLEOTIDE SEQUENCE [LARGE SCALE GENOMIC DNA]</scope>
    <source>
        <strain evidence="13">ATCC 11550 / CBS 779.69 / DSM 880 / IAM 14645 / JCM 23072 / IMI 49137</strain>
    </source>
</reference>
<keyword evidence="13" id="KW-1185">Reference proteome</keyword>
<comment type="caution">
    <text evidence="10">Lacks conserved residue(s) required for the propagation of feature annotation.</text>
</comment>
<name>A0A086T4X3_HAPC1</name>
<feature type="transmembrane region" description="Helical" evidence="10">
    <location>
        <begin position="232"/>
        <end position="254"/>
    </location>
</feature>
<keyword evidence="7 10" id="KW-0472">Membrane</keyword>
<evidence type="ECO:0000256" key="5">
    <source>
        <dbReference type="ARBA" id="ARBA00022824"/>
    </source>
</evidence>
<comment type="similarity">
    <text evidence="3 10">Belongs to the RFT1 family.</text>
</comment>
<evidence type="ECO:0000256" key="6">
    <source>
        <dbReference type="ARBA" id="ARBA00022989"/>
    </source>
</evidence>
<dbReference type="Pfam" id="PF04506">
    <property type="entry name" value="Rft-1"/>
    <property type="match status" value="1"/>
</dbReference>
<dbReference type="AlphaFoldDB" id="A0A086T4X3"/>
<feature type="transmembrane region" description="Helical" evidence="10">
    <location>
        <begin position="385"/>
        <end position="410"/>
    </location>
</feature>
<evidence type="ECO:0000256" key="4">
    <source>
        <dbReference type="ARBA" id="ARBA00022692"/>
    </source>
</evidence>
<dbReference type="InterPro" id="IPR007594">
    <property type="entry name" value="RFT1"/>
</dbReference>
<feature type="transmembrane region" description="Helical" evidence="10">
    <location>
        <begin position="455"/>
        <end position="476"/>
    </location>
</feature>
<feature type="compositionally biased region" description="Basic residues" evidence="11">
    <location>
        <begin position="1"/>
        <end position="10"/>
    </location>
</feature>
<feature type="compositionally biased region" description="Low complexity" evidence="11">
    <location>
        <begin position="16"/>
        <end position="25"/>
    </location>
</feature>
<evidence type="ECO:0000256" key="8">
    <source>
        <dbReference type="ARBA" id="ARBA00044793"/>
    </source>
</evidence>
<evidence type="ECO:0000256" key="1">
    <source>
        <dbReference type="ARBA" id="ARBA00004477"/>
    </source>
</evidence>
<evidence type="ECO:0000256" key="11">
    <source>
        <dbReference type="SAM" id="MobiDB-lite"/>
    </source>
</evidence>
<proteinExistence type="inferred from homology"/>
<dbReference type="PANTHER" id="PTHR13117:SF5">
    <property type="entry name" value="PROTEIN RFT1 HOMOLOG"/>
    <property type="match status" value="1"/>
</dbReference>
<comment type="pathway">
    <text evidence="2">Protein modification; protein glycosylation.</text>
</comment>
<dbReference type="OrthoDB" id="9979195at2759"/>
<evidence type="ECO:0000256" key="10">
    <source>
        <dbReference type="RuleBase" id="RU365067"/>
    </source>
</evidence>
<comment type="subcellular location">
    <subcellularLocation>
        <location evidence="1 10">Endoplasmic reticulum membrane</location>
        <topology evidence="1 10">Multi-pass membrane protein</topology>
    </subcellularLocation>
</comment>
<feature type="transmembrane region" description="Helical" evidence="10">
    <location>
        <begin position="136"/>
        <end position="156"/>
    </location>
</feature>
<keyword evidence="6 10" id="KW-1133">Transmembrane helix</keyword>
<dbReference type="Proteomes" id="UP000029964">
    <property type="component" value="Unassembled WGS sequence"/>
</dbReference>
<dbReference type="PANTHER" id="PTHR13117">
    <property type="entry name" value="ENDOPLASMIC RETICULUM MULTISPAN TRANSMEMBRANE PROTEIN-RELATED"/>
    <property type="match status" value="1"/>
</dbReference>
<comment type="function">
    <text evidence="9 10">Intramembrane glycolipid transporter that operates in the biosynthetic pathway of dolichol-linked oligosaccharides, the glycan precursors employed in protein asparagine (N)-glycosylation. The sequential addition of sugars to dolichol pyrophosphate produces dolichol-linked oligosaccharides containing fourteen sugars, including two GlcNAcs, nine mannoses and three glucoses. Once assembled, the oligosaccharide is transferred from the lipid to nascent proteins by oligosaccharyltransferases. The assembly of dolichol-linked oligosaccharides begins on the cytosolic side of the endoplasmic reticulum membrane and finishes in its lumen. RFT1 could mediate the translocation of the cytosolically oriented intermediate DolPP-GlcNAc2Man5, produced by ALG11, into the ER lumen where dolichol-linked oligosaccharides assembly continues. However, the intramembrane lipid transporter activity could not be confirmed in vitro.</text>
</comment>
<feature type="transmembrane region" description="Helical" evidence="10">
    <location>
        <begin position="422"/>
        <end position="443"/>
    </location>
</feature>
<evidence type="ECO:0000256" key="9">
    <source>
        <dbReference type="ARBA" id="ARBA00045912"/>
    </source>
</evidence>
<comment type="caution">
    <text evidence="12">The sequence shown here is derived from an EMBL/GenBank/DDBJ whole genome shotgun (WGS) entry which is preliminary data.</text>
</comment>
<dbReference type="GO" id="GO:0006488">
    <property type="term" value="P:dolichol-linked oligosaccharide biosynthetic process"/>
    <property type="evidence" value="ECO:0007669"/>
    <property type="project" value="InterPro"/>
</dbReference>
<keyword evidence="5 10" id="KW-0256">Endoplasmic reticulum</keyword>
<gene>
    <name evidence="12" type="ORF">ACRE_048450</name>
</gene>
<sequence>MAGSVRKRTQSPKQHTTTTTTTTTEIDPDDTTRTDNGPSSPPPSMIKGASLLITLQLTSRLITFAANQLLLRLLTAPLLGLSAQLEVYYLSVLFFARESLRVAIQRQGPAATSGNTSDNEDDAPAHARESQAVVNLGYLAVVLGAVVSLALGWMYLAYANEATTLSAPYLVPSLQLHGVAAMLELLSEPCFVLMQTRLQFGTRAAAESIATFLRCAVVFGSAAWASREGRDIGVLPFALGQVSYGVAILTVYLFSGYRLASALGFSLLPSPALPPGNKAVNFVGRYFYRPTISLAGSMMAQSVVKHFLTQGDTLIVTLLSTPDVQGAYALANNYGGLLARLLFQPVEESSRSYFSRVLSSHRPTTGQASPLVKEAKQSLRVLLRFYMLLSIAVVSLGPFAAHPLLAIVAGKRWIGSGAGDVLASYCFYIPFLALNGIAESFVASVATEAEVHRQSVWMGVFFAAFASSAFLLMRVFRLGATGLVIANSINMFCRIIWSASFIGSFFKKHGDDVSFRSVIPQSPLILSVITAALMYKLDVVQHAEHEPIVVLAKVASFALPLLLSFAFTERQFLLDCFHAMRNRNSAKQ</sequence>
<feature type="transmembrane region" description="Helical" evidence="10">
    <location>
        <begin position="547"/>
        <end position="567"/>
    </location>
</feature>
<evidence type="ECO:0000256" key="7">
    <source>
        <dbReference type="ARBA" id="ARBA00023136"/>
    </source>
</evidence>
<protein>
    <recommendedName>
        <fullName evidence="8 10">Man(5)GlcNAc(2)-PP-dolichol translocation protein RFT1</fullName>
    </recommendedName>
</protein>
<feature type="region of interest" description="Disordered" evidence="11">
    <location>
        <begin position="1"/>
        <end position="45"/>
    </location>
</feature>
<organism evidence="12 13">
    <name type="scientific">Hapsidospora chrysogenum (strain ATCC 11550 / CBS 779.69 / DSM 880 / IAM 14645 / JCM 23072 / IMI 49137)</name>
    <name type="common">Acremonium chrysogenum</name>
    <dbReference type="NCBI Taxonomy" id="857340"/>
    <lineage>
        <taxon>Eukaryota</taxon>
        <taxon>Fungi</taxon>
        <taxon>Dikarya</taxon>
        <taxon>Ascomycota</taxon>
        <taxon>Pezizomycotina</taxon>
        <taxon>Sordariomycetes</taxon>
        <taxon>Hypocreomycetidae</taxon>
        <taxon>Hypocreales</taxon>
        <taxon>Bionectriaceae</taxon>
        <taxon>Hapsidospora</taxon>
    </lineage>
</organism>
<evidence type="ECO:0000313" key="13">
    <source>
        <dbReference type="Proteomes" id="UP000029964"/>
    </source>
</evidence>
<dbReference type="HOGENOM" id="CLU_023360_3_0_1"/>
<keyword evidence="10" id="KW-0813">Transport</keyword>
<dbReference type="STRING" id="857340.A0A086T4X3"/>
<keyword evidence="4 10" id="KW-0812">Transmembrane</keyword>
<evidence type="ECO:0000256" key="2">
    <source>
        <dbReference type="ARBA" id="ARBA00004922"/>
    </source>
</evidence>
<dbReference type="GO" id="GO:0005789">
    <property type="term" value="C:endoplasmic reticulum membrane"/>
    <property type="evidence" value="ECO:0007669"/>
    <property type="project" value="UniProtKB-SubCell"/>
</dbReference>
<dbReference type="EMBL" id="JPKY01000049">
    <property type="protein sequence ID" value="KFH44405.1"/>
    <property type="molecule type" value="Genomic_DNA"/>
</dbReference>
<dbReference type="GO" id="GO:0034203">
    <property type="term" value="P:glycolipid translocation"/>
    <property type="evidence" value="ECO:0007669"/>
    <property type="project" value="TreeGrafter"/>
</dbReference>
<accession>A0A086T4X3</accession>
<feature type="transmembrane region" description="Helical" evidence="10">
    <location>
        <begin position="518"/>
        <end position="535"/>
    </location>
</feature>
<feature type="transmembrane region" description="Helical" evidence="10">
    <location>
        <begin position="482"/>
        <end position="506"/>
    </location>
</feature>
<evidence type="ECO:0000256" key="3">
    <source>
        <dbReference type="ARBA" id="ARBA00010288"/>
    </source>
</evidence>
<evidence type="ECO:0000313" key="12">
    <source>
        <dbReference type="EMBL" id="KFH44405.1"/>
    </source>
</evidence>